<protein>
    <recommendedName>
        <fullName evidence="2">3-hydroxyisobutyryl-CoA hydrolase</fullName>
        <ecNumber evidence="2">3.1.2.4</ecNumber>
    </recommendedName>
</protein>
<dbReference type="RefSeq" id="WP_142896209.1">
    <property type="nucleotide sequence ID" value="NZ_ML660054.1"/>
</dbReference>
<dbReference type="AlphaFoldDB" id="A0A545TTF3"/>
<keyword evidence="3" id="KW-0378">Hydrolase</keyword>
<name>A0A545TTF3_9PROT</name>
<gene>
    <name evidence="5" type="ORF">FKG95_09975</name>
</gene>
<evidence type="ECO:0000313" key="6">
    <source>
        <dbReference type="Proteomes" id="UP000315252"/>
    </source>
</evidence>
<dbReference type="FunFam" id="3.90.226.10:FF:000026">
    <property type="entry name" value="3-hydroxyisobutyryl-CoA hydrolase, mitochondrial"/>
    <property type="match status" value="1"/>
</dbReference>
<comment type="catalytic activity">
    <reaction evidence="1">
        <text>3-hydroxy-2-methylpropanoyl-CoA + H2O = 3-hydroxy-2-methylpropanoate + CoA + H(+)</text>
        <dbReference type="Rhea" id="RHEA:20888"/>
        <dbReference type="ChEBI" id="CHEBI:11805"/>
        <dbReference type="ChEBI" id="CHEBI:15377"/>
        <dbReference type="ChEBI" id="CHEBI:15378"/>
        <dbReference type="ChEBI" id="CHEBI:57287"/>
        <dbReference type="ChEBI" id="CHEBI:57340"/>
        <dbReference type="EC" id="3.1.2.4"/>
    </reaction>
</comment>
<comment type="caution">
    <text evidence="5">The sequence shown here is derived from an EMBL/GenBank/DDBJ whole genome shotgun (WGS) entry which is preliminary data.</text>
</comment>
<dbReference type="InterPro" id="IPR032259">
    <property type="entry name" value="HIBYL-CoA-H"/>
</dbReference>
<dbReference type="InterPro" id="IPR029045">
    <property type="entry name" value="ClpP/crotonase-like_dom_sf"/>
</dbReference>
<evidence type="ECO:0000313" key="5">
    <source>
        <dbReference type="EMBL" id="TQV80495.1"/>
    </source>
</evidence>
<evidence type="ECO:0000259" key="4">
    <source>
        <dbReference type="Pfam" id="PF16113"/>
    </source>
</evidence>
<dbReference type="GO" id="GO:0003860">
    <property type="term" value="F:3-hydroxyisobutyryl-CoA hydrolase activity"/>
    <property type="evidence" value="ECO:0007669"/>
    <property type="project" value="UniProtKB-EC"/>
</dbReference>
<evidence type="ECO:0000256" key="1">
    <source>
        <dbReference type="ARBA" id="ARBA00001709"/>
    </source>
</evidence>
<feature type="domain" description="Enoyl-CoA hydratase/isomerase" evidence="4">
    <location>
        <begin position="15"/>
        <end position="348"/>
    </location>
</feature>
<dbReference type="SUPFAM" id="SSF52096">
    <property type="entry name" value="ClpP/crotonase"/>
    <property type="match status" value="1"/>
</dbReference>
<dbReference type="OrthoDB" id="9790967at2"/>
<sequence>MSDSEEVLFEQQGAVGFITLNRPKSLNALTLNMIRLMDPQLAAWEDDASIAAVVIRGAGERAFCAGGDVIDVYKAGLAAKETGSTTGLQADFFFEEYRLNRRIFQYPKPYIALIDGFTMGGGVGVSILGAFRVATERTRAAMPETAIGLFPDVGGSYFLPRLKGEIGCYLALTGARIKPADCLYSGLANAYIESVDMPALEAAFAKTDWSGDAKAVAAKVIDGFAKDPGEAPLQAQQAQIDRIFAASSVEEIVTSLKAEEGDWARETLSTLLSRSPASMKVSLEQLRRGRDMDFDDAMIMEYRMSQAFMAEHDFYEGVRSVLIDKDHAPKWSPATLEEVSGEMVGRYFEALGDRDLTFS</sequence>
<organism evidence="5 6">
    <name type="scientific">Denitrobaculum tricleocarpae</name>
    <dbReference type="NCBI Taxonomy" id="2591009"/>
    <lineage>
        <taxon>Bacteria</taxon>
        <taxon>Pseudomonadati</taxon>
        <taxon>Pseudomonadota</taxon>
        <taxon>Alphaproteobacteria</taxon>
        <taxon>Rhodospirillales</taxon>
        <taxon>Rhodospirillaceae</taxon>
        <taxon>Denitrobaculum</taxon>
    </lineage>
</organism>
<accession>A0A545TTF3</accession>
<dbReference type="InterPro" id="IPR045004">
    <property type="entry name" value="ECH_dom"/>
</dbReference>
<dbReference type="GO" id="GO:0016853">
    <property type="term" value="F:isomerase activity"/>
    <property type="evidence" value="ECO:0007669"/>
    <property type="project" value="UniProtKB-KW"/>
</dbReference>
<dbReference type="PANTHER" id="PTHR43176:SF3">
    <property type="entry name" value="3-HYDROXYISOBUTYRYL-COA HYDROLASE, MITOCHONDRIAL"/>
    <property type="match status" value="1"/>
</dbReference>
<keyword evidence="6" id="KW-1185">Reference proteome</keyword>
<dbReference type="Proteomes" id="UP000315252">
    <property type="component" value="Unassembled WGS sequence"/>
</dbReference>
<reference evidence="5 6" key="1">
    <citation type="submission" date="2019-06" db="EMBL/GenBank/DDBJ databases">
        <title>Whole genome sequence for Rhodospirillaceae sp. R148.</title>
        <authorList>
            <person name="Wang G."/>
        </authorList>
    </citation>
    <scope>NUCLEOTIDE SEQUENCE [LARGE SCALE GENOMIC DNA]</scope>
    <source>
        <strain evidence="5 6">R148</strain>
    </source>
</reference>
<keyword evidence="5" id="KW-0413">Isomerase</keyword>
<dbReference type="EMBL" id="VHSH01000003">
    <property type="protein sequence ID" value="TQV80495.1"/>
    <property type="molecule type" value="Genomic_DNA"/>
</dbReference>
<evidence type="ECO:0000256" key="2">
    <source>
        <dbReference type="ARBA" id="ARBA00011915"/>
    </source>
</evidence>
<dbReference type="PANTHER" id="PTHR43176">
    <property type="entry name" value="3-HYDROXYISOBUTYRYL-COA HYDROLASE-RELATED"/>
    <property type="match status" value="1"/>
</dbReference>
<dbReference type="GO" id="GO:0006574">
    <property type="term" value="P:L-valine catabolic process"/>
    <property type="evidence" value="ECO:0007669"/>
    <property type="project" value="TreeGrafter"/>
</dbReference>
<dbReference type="NCBIfam" id="NF004127">
    <property type="entry name" value="PRK05617.1"/>
    <property type="match status" value="1"/>
</dbReference>
<dbReference type="CDD" id="cd06558">
    <property type="entry name" value="crotonase-like"/>
    <property type="match status" value="1"/>
</dbReference>
<dbReference type="EC" id="3.1.2.4" evidence="2"/>
<proteinExistence type="predicted"/>
<dbReference type="Pfam" id="PF16113">
    <property type="entry name" value="ECH_2"/>
    <property type="match status" value="1"/>
</dbReference>
<dbReference type="Gene3D" id="3.90.226.10">
    <property type="entry name" value="2-enoyl-CoA Hydratase, Chain A, domain 1"/>
    <property type="match status" value="1"/>
</dbReference>
<evidence type="ECO:0000256" key="3">
    <source>
        <dbReference type="ARBA" id="ARBA00022801"/>
    </source>
</evidence>